<dbReference type="InterPro" id="IPR050482">
    <property type="entry name" value="Sensor_HK_TwoCompSys"/>
</dbReference>
<evidence type="ECO:0000256" key="10">
    <source>
        <dbReference type="SAM" id="Phobius"/>
    </source>
</evidence>
<feature type="transmembrane region" description="Helical" evidence="10">
    <location>
        <begin position="12"/>
        <end position="31"/>
    </location>
</feature>
<reference evidence="12 13" key="1">
    <citation type="submission" date="2019-03" db="EMBL/GenBank/DDBJ databases">
        <title>Draft genome sequences of novel Actinobacteria.</title>
        <authorList>
            <person name="Sahin N."/>
            <person name="Ay H."/>
            <person name="Saygin H."/>
        </authorList>
    </citation>
    <scope>NUCLEOTIDE SEQUENCE [LARGE SCALE GENOMIC DNA]</scope>
    <source>
        <strain evidence="12 13">5K138</strain>
    </source>
</reference>
<evidence type="ECO:0000313" key="12">
    <source>
        <dbReference type="EMBL" id="TDE11214.1"/>
    </source>
</evidence>
<dbReference type="EMBL" id="SMKZ01000011">
    <property type="protein sequence ID" value="TDE11214.1"/>
    <property type="molecule type" value="Genomic_DNA"/>
</dbReference>
<accession>A0A4R5DH79</accession>
<evidence type="ECO:0000256" key="9">
    <source>
        <dbReference type="SAM" id="Coils"/>
    </source>
</evidence>
<dbReference type="PANTHER" id="PTHR24421:SF10">
    <property type="entry name" value="NITRATE_NITRITE SENSOR PROTEIN NARQ"/>
    <property type="match status" value="1"/>
</dbReference>
<feature type="transmembrane region" description="Helical" evidence="10">
    <location>
        <begin position="37"/>
        <end position="55"/>
    </location>
</feature>
<gene>
    <name evidence="12" type="ORF">E1269_10130</name>
</gene>
<dbReference type="GO" id="GO:0016020">
    <property type="term" value="C:membrane"/>
    <property type="evidence" value="ECO:0007669"/>
    <property type="project" value="InterPro"/>
</dbReference>
<keyword evidence="4" id="KW-0808">Transferase</keyword>
<dbReference type="SMART" id="SM00387">
    <property type="entry name" value="HATPase_c"/>
    <property type="match status" value="1"/>
</dbReference>
<evidence type="ECO:0000256" key="8">
    <source>
        <dbReference type="ARBA" id="ARBA00023012"/>
    </source>
</evidence>
<dbReference type="Gene3D" id="1.20.5.1930">
    <property type="match status" value="1"/>
</dbReference>
<dbReference type="RefSeq" id="WP_131893974.1">
    <property type="nucleotide sequence ID" value="NZ_SMKZ01000011.1"/>
</dbReference>
<evidence type="ECO:0000313" key="13">
    <source>
        <dbReference type="Proteomes" id="UP000294739"/>
    </source>
</evidence>
<keyword evidence="3" id="KW-0597">Phosphoprotein</keyword>
<keyword evidence="13" id="KW-1185">Reference proteome</keyword>
<feature type="domain" description="Histidine kinase/HSP90-like ATPase" evidence="11">
    <location>
        <begin position="599"/>
        <end position="690"/>
    </location>
</feature>
<dbReference type="InterPro" id="IPR003594">
    <property type="entry name" value="HATPase_dom"/>
</dbReference>
<feature type="transmembrane region" description="Helical" evidence="10">
    <location>
        <begin position="186"/>
        <end position="205"/>
    </location>
</feature>
<feature type="transmembrane region" description="Helical" evidence="10">
    <location>
        <begin position="100"/>
        <end position="122"/>
    </location>
</feature>
<evidence type="ECO:0000256" key="4">
    <source>
        <dbReference type="ARBA" id="ARBA00022679"/>
    </source>
</evidence>
<dbReference type="GO" id="GO:0046983">
    <property type="term" value="F:protein dimerization activity"/>
    <property type="evidence" value="ECO:0007669"/>
    <property type="project" value="InterPro"/>
</dbReference>
<evidence type="ECO:0000256" key="6">
    <source>
        <dbReference type="ARBA" id="ARBA00022777"/>
    </source>
</evidence>
<keyword evidence="5" id="KW-0547">Nucleotide-binding</keyword>
<dbReference type="Gene3D" id="3.30.565.10">
    <property type="entry name" value="Histidine kinase-like ATPase, C-terminal domain"/>
    <property type="match status" value="1"/>
</dbReference>
<keyword evidence="7" id="KW-0067">ATP-binding</keyword>
<dbReference type="GO" id="GO:0005524">
    <property type="term" value="F:ATP binding"/>
    <property type="evidence" value="ECO:0007669"/>
    <property type="project" value="UniProtKB-KW"/>
</dbReference>
<keyword evidence="10" id="KW-0812">Transmembrane</keyword>
<feature type="transmembrane region" description="Helical" evidence="10">
    <location>
        <begin position="284"/>
        <end position="305"/>
    </location>
</feature>
<feature type="transmembrane region" description="Helical" evidence="10">
    <location>
        <begin position="67"/>
        <end position="88"/>
    </location>
</feature>
<keyword evidence="10" id="KW-1133">Transmembrane helix</keyword>
<dbReference type="Pfam" id="PF07730">
    <property type="entry name" value="HisKA_3"/>
    <property type="match status" value="1"/>
</dbReference>
<dbReference type="Proteomes" id="UP000294739">
    <property type="component" value="Unassembled WGS sequence"/>
</dbReference>
<dbReference type="Gene3D" id="3.30.450.40">
    <property type="match status" value="1"/>
</dbReference>
<dbReference type="Pfam" id="PF02518">
    <property type="entry name" value="HATPase_c"/>
    <property type="match status" value="1"/>
</dbReference>
<dbReference type="InterPro" id="IPR036890">
    <property type="entry name" value="HATPase_C_sf"/>
</dbReference>
<dbReference type="InterPro" id="IPR029016">
    <property type="entry name" value="GAF-like_dom_sf"/>
</dbReference>
<evidence type="ECO:0000256" key="3">
    <source>
        <dbReference type="ARBA" id="ARBA00022553"/>
    </source>
</evidence>
<organism evidence="12 13">
    <name type="scientific">Jiangella asiatica</name>
    <dbReference type="NCBI Taxonomy" id="2530372"/>
    <lineage>
        <taxon>Bacteria</taxon>
        <taxon>Bacillati</taxon>
        <taxon>Actinomycetota</taxon>
        <taxon>Actinomycetes</taxon>
        <taxon>Jiangellales</taxon>
        <taxon>Jiangellaceae</taxon>
        <taxon>Jiangella</taxon>
    </lineage>
</organism>
<comment type="catalytic activity">
    <reaction evidence="1">
        <text>ATP + protein L-histidine = ADP + protein N-phospho-L-histidine.</text>
        <dbReference type="EC" id="2.7.13.3"/>
    </reaction>
</comment>
<evidence type="ECO:0000256" key="5">
    <source>
        <dbReference type="ARBA" id="ARBA00022741"/>
    </source>
</evidence>
<keyword evidence="10" id="KW-0472">Membrane</keyword>
<dbReference type="GO" id="GO:0000155">
    <property type="term" value="F:phosphorelay sensor kinase activity"/>
    <property type="evidence" value="ECO:0007669"/>
    <property type="project" value="InterPro"/>
</dbReference>
<comment type="caution">
    <text evidence="12">The sequence shown here is derived from an EMBL/GenBank/DDBJ whole genome shotgun (WGS) entry which is preliminary data.</text>
</comment>
<dbReference type="PANTHER" id="PTHR24421">
    <property type="entry name" value="NITRATE/NITRITE SENSOR PROTEIN NARX-RELATED"/>
    <property type="match status" value="1"/>
</dbReference>
<name>A0A4R5DH79_9ACTN</name>
<protein>
    <recommendedName>
        <fullName evidence="2">histidine kinase</fullName>
        <ecNumber evidence="2">2.7.13.3</ecNumber>
    </recommendedName>
</protein>
<dbReference type="CDD" id="cd16917">
    <property type="entry name" value="HATPase_UhpB-NarQ-NarX-like"/>
    <property type="match status" value="1"/>
</dbReference>
<sequence>MLVPRWVCRAAVVLGAAGLVAYCVCVVALEPFRWRNIAWFLALLAPLYAVGVLAYRRRRDLSIARLMVLVGGLWAAHSGLSHVVYAYLRGGGAPDGVWPLALLAGALGVSAQASAATMFALFPDGRCRWRHERVFVAIVVATVPLAVVGQAAAASTMPVDVEYDAIDVANPLAVSALASVEPAAELSSGFVLLPVAFVLLVLRYWWSGPRARGQIRWLLVVLVAAAFVAAAAAIVDLADARSPWLDAAGFAAEYAVLALVPITLVLAILRDQLLDVDVVLRRSLVYGSLWLAIGLAYVGAASGVGLAGSRLLPLTLVVVLTVVATVAFQPARRLLERLADRAVFGRRLRGYELLGHLGATLEEAVDRQQLPLIIADAVRSGLRLSWARVVLHVRVDGSVDREMVTTSGEGAGAASQAVALTHGGETVGTIECGPRRDGAWTPDDLQVLATLARQASLALHNARLGAELRARLDDIRRQADELKASRARIVHATEEERRRIERDLHDGAQQQIVALMAKVQLARNNLVRDPARAEAILTELQAEAATLHDDLIELARGIHPPVLSDRGLAEAIQSRAERLPIAVTLVTTPAMRETRFSDQIEGAAYFVASEALTNVLKHGHAHRAVVHLSCHDGHLRLSVSDDGRGIHDGPRRGSGLANMADRLEALGGRLTVTSPAGGGTCVEAELPASAAESPR</sequence>
<dbReference type="InterPro" id="IPR003018">
    <property type="entry name" value="GAF"/>
</dbReference>
<feature type="coiled-coil region" evidence="9">
    <location>
        <begin position="465"/>
        <end position="525"/>
    </location>
</feature>
<dbReference type="OrthoDB" id="3217947at2"/>
<feature type="transmembrane region" description="Helical" evidence="10">
    <location>
        <begin position="134"/>
        <end position="153"/>
    </location>
</feature>
<feature type="transmembrane region" description="Helical" evidence="10">
    <location>
        <begin position="217"/>
        <end position="235"/>
    </location>
</feature>
<dbReference type="SUPFAM" id="SSF55874">
    <property type="entry name" value="ATPase domain of HSP90 chaperone/DNA topoisomerase II/histidine kinase"/>
    <property type="match status" value="1"/>
</dbReference>
<dbReference type="EC" id="2.7.13.3" evidence="2"/>
<dbReference type="InterPro" id="IPR011712">
    <property type="entry name" value="Sig_transdc_His_kin_sub3_dim/P"/>
</dbReference>
<feature type="transmembrane region" description="Helical" evidence="10">
    <location>
        <begin position="247"/>
        <end position="269"/>
    </location>
</feature>
<proteinExistence type="predicted"/>
<dbReference type="InParanoid" id="A0A4R5DH79"/>
<keyword evidence="9" id="KW-0175">Coiled coil</keyword>
<keyword evidence="8" id="KW-0902">Two-component regulatory system</keyword>
<evidence type="ECO:0000256" key="2">
    <source>
        <dbReference type="ARBA" id="ARBA00012438"/>
    </source>
</evidence>
<keyword evidence="6" id="KW-0418">Kinase</keyword>
<dbReference type="Pfam" id="PF01590">
    <property type="entry name" value="GAF"/>
    <property type="match status" value="1"/>
</dbReference>
<dbReference type="AlphaFoldDB" id="A0A4R5DH79"/>
<evidence type="ECO:0000259" key="11">
    <source>
        <dbReference type="SMART" id="SM00387"/>
    </source>
</evidence>
<evidence type="ECO:0000256" key="7">
    <source>
        <dbReference type="ARBA" id="ARBA00022840"/>
    </source>
</evidence>
<dbReference type="SUPFAM" id="SSF55781">
    <property type="entry name" value="GAF domain-like"/>
    <property type="match status" value="1"/>
</dbReference>
<evidence type="ECO:0000256" key="1">
    <source>
        <dbReference type="ARBA" id="ARBA00000085"/>
    </source>
</evidence>